<name>A0ABV9MWT5_9ENTE</name>
<sequence length="107" mass="12341">MTDKNRPDTPVLKDGPSAKEKPLKEILIDYEEKQTLVAFATTLETIARKLKEDGQFMFTQGTERLTIVPNAELEAEFKYEKKGTKHSFEIEFEWDEQDVASGKMKIE</sequence>
<feature type="domain" description="Amphi-Trp" evidence="1">
    <location>
        <begin position="24"/>
        <end position="106"/>
    </location>
</feature>
<reference evidence="3" key="1">
    <citation type="journal article" date="2019" name="Int. J. Syst. Evol. Microbiol.">
        <title>The Global Catalogue of Microorganisms (GCM) 10K type strain sequencing project: providing services to taxonomists for standard genome sequencing and annotation.</title>
        <authorList>
            <consortium name="The Broad Institute Genomics Platform"/>
            <consortium name="The Broad Institute Genome Sequencing Center for Infectious Disease"/>
            <person name="Wu L."/>
            <person name="Ma J."/>
        </authorList>
    </citation>
    <scope>NUCLEOTIDE SEQUENCE [LARGE SCALE GENOMIC DNA]</scope>
    <source>
        <strain evidence="3">CGMCC 1.19032</strain>
    </source>
</reference>
<dbReference type="RefSeq" id="WP_204653130.1">
    <property type="nucleotide sequence ID" value="NZ_JAFBFD010000005.1"/>
</dbReference>
<dbReference type="InterPro" id="IPR027598">
    <property type="entry name" value="Amphi-Trp_dom"/>
</dbReference>
<proteinExistence type="predicted"/>
<accession>A0ABV9MWT5</accession>
<gene>
    <name evidence="2" type="ORF">ACFO5I_07080</name>
</gene>
<evidence type="ECO:0000259" key="1">
    <source>
        <dbReference type="Pfam" id="PF20068"/>
    </source>
</evidence>
<dbReference type="Proteomes" id="UP001595969">
    <property type="component" value="Unassembled WGS sequence"/>
</dbReference>
<dbReference type="Pfam" id="PF20068">
    <property type="entry name" value="Amphi-Trp"/>
    <property type="match status" value="1"/>
</dbReference>
<evidence type="ECO:0000313" key="2">
    <source>
        <dbReference type="EMBL" id="MFC4719494.1"/>
    </source>
</evidence>
<organism evidence="2 3">
    <name type="scientific">Enterococcus lemanii</name>
    <dbReference type="NCBI Taxonomy" id="1159752"/>
    <lineage>
        <taxon>Bacteria</taxon>
        <taxon>Bacillati</taxon>
        <taxon>Bacillota</taxon>
        <taxon>Bacilli</taxon>
        <taxon>Lactobacillales</taxon>
        <taxon>Enterococcaceae</taxon>
        <taxon>Enterococcus</taxon>
    </lineage>
</organism>
<keyword evidence="3" id="KW-1185">Reference proteome</keyword>
<dbReference type="NCBIfam" id="TIGR04354">
    <property type="entry name" value="amphi-Trp"/>
    <property type="match status" value="1"/>
</dbReference>
<protein>
    <submittedName>
        <fullName evidence="2">Amphi-Trp domain-containing protein</fullName>
    </submittedName>
</protein>
<evidence type="ECO:0000313" key="3">
    <source>
        <dbReference type="Proteomes" id="UP001595969"/>
    </source>
</evidence>
<dbReference type="EMBL" id="JBHSGS010000040">
    <property type="protein sequence ID" value="MFC4719494.1"/>
    <property type="molecule type" value="Genomic_DNA"/>
</dbReference>
<comment type="caution">
    <text evidence="2">The sequence shown here is derived from an EMBL/GenBank/DDBJ whole genome shotgun (WGS) entry which is preliminary data.</text>
</comment>